<dbReference type="AlphaFoldDB" id="A0A486S056"/>
<proteinExistence type="predicted"/>
<dbReference type="EMBL" id="CAAHCY010000004">
    <property type="protein sequence ID" value="VGM07415.1"/>
    <property type="molecule type" value="Genomic_DNA"/>
</dbReference>
<protein>
    <submittedName>
        <fullName evidence="1">Uncharacterized protein</fullName>
    </submittedName>
</protein>
<name>A0A486S056_KLEPN</name>
<sequence>MNINFKSEVFSKLYQMAEKQDTSIPVLINKLIEKVLSEEENNEQNGTILKSKNR</sequence>
<reference evidence="1" key="1">
    <citation type="submission" date="2019-03" db="EMBL/GenBank/DDBJ databases">
        <authorList>
            <consortium name="Pathogen Informatics"/>
        </authorList>
    </citation>
    <scope>NUCLEOTIDE SEQUENCE</scope>
    <source>
        <strain evidence="1">5012STDY7626354</strain>
    </source>
</reference>
<accession>A0A486S056</accession>
<dbReference type="RefSeq" id="WP_077257446.1">
    <property type="nucleotide sequence ID" value="NZ_BIKV01000013.1"/>
</dbReference>
<evidence type="ECO:0000313" key="1">
    <source>
        <dbReference type="EMBL" id="VGM07415.1"/>
    </source>
</evidence>
<organism evidence="1">
    <name type="scientific">Klebsiella pneumoniae</name>
    <dbReference type="NCBI Taxonomy" id="573"/>
    <lineage>
        <taxon>Bacteria</taxon>
        <taxon>Pseudomonadati</taxon>
        <taxon>Pseudomonadota</taxon>
        <taxon>Gammaproteobacteria</taxon>
        <taxon>Enterobacterales</taxon>
        <taxon>Enterobacteriaceae</taxon>
        <taxon>Klebsiella/Raoultella group</taxon>
        <taxon>Klebsiella</taxon>
        <taxon>Klebsiella pneumoniae complex</taxon>
    </lineage>
</organism>
<gene>
    <name evidence="1" type="ORF">SAMEA4873555_02835</name>
</gene>